<sequence length="318" mass="36335">MAVPLSALAASPDATNTKLCQRLLFSQVEGYLHRQIEYLWGMDIHTIDPTHERSVICIRKSMETLAKGSWTLVPTEETLSAMDALQVHNYTVPVPERKSFLAEFPPAEYEYIFVPLSTDVDFFILEPGRQPRRFSAPYDNFPLVTSSANPFFIAFYSQLKIQSFQASASQAWNQLFDNITVPWCSSVVPEDFLLSCYPESLISESGDESEPEPALELHSKSGSDETVMTPIDEGPSPVPEKESFVNTWVKQRRRDAYRVYERPTLSSPSPWPPAPRKERARALRDTVRTYAAWHRETERGRNCTRRFFNDLLSNELIS</sequence>
<feature type="region of interest" description="Disordered" evidence="1">
    <location>
        <begin position="203"/>
        <end position="243"/>
    </location>
</feature>
<dbReference type="Proteomes" id="UP001215598">
    <property type="component" value="Unassembled WGS sequence"/>
</dbReference>
<dbReference type="AlphaFoldDB" id="A0AAD7NW23"/>
<organism evidence="2 3">
    <name type="scientific">Mycena metata</name>
    <dbReference type="NCBI Taxonomy" id="1033252"/>
    <lineage>
        <taxon>Eukaryota</taxon>
        <taxon>Fungi</taxon>
        <taxon>Dikarya</taxon>
        <taxon>Basidiomycota</taxon>
        <taxon>Agaricomycotina</taxon>
        <taxon>Agaricomycetes</taxon>
        <taxon>Agaricomycetidae</taxon>
        <taxon>Agaricales</taxon>
        <taxon>Marasmiineae</taxon>
        <taxon>Mycenaceae</taxon>
        <taxon>Mycena</taxon>
    </lineage>
</organism>
<gene>
    <name evidence="2" type="ORF">B0H16DRAFT_1711841</name>
</gene>
<evidence type="ECO:0000256" key="1">
    <source>
        <dbReference type="SAM" id="MobiDB-lite"/>
    </source>
</evidence>
<proteinExistence type="predicted"/>
<evidence type="ECO:0000313" key="3">
    <source>
        <dbReference type="Proteomes" id="UP001215598"/>
    </source>
</evidence>
<evidence type="ECO:0000313" key="2">
    <source>
        <dbReference type="EMBL" id="KAJ7778333.1"/>
    </source>
</evidence>
<protein>
    <submittedName>
        <fullName evidence="2">Uncharacterized protein</fullName>
    </submittedName>
</protein>
<keyword evidence="3" id="KW-1185">Reference proteome</keyword>
<comment type="caution">
    <text evidence="2">The sequence shown here is derived from an EMBL/GenBank/DDBJ whole genome shotgun (WGS) entry which is preliminary data.</text>
</comment>
<dbReference type="EMBL" id="JARKIB010000007">
    <property type="protein sequence ID" value="KAJ7778333.1"/>
    <property type="molecule type" value="Genomic_DNA"/>
</dbReference>
<reference evidence="2" key="1">
    <citation type="submission" date="2023-03" db="EMBL/GenBank/DDBJ databases">
        <title>Massive genome expansion in bonnet fungi (Mycena s.s.) driven by repeated elements and novel gene families across ecological guilds.</title>
        <authorList>
            <consortium name="Lawrence Berkeley National Laboratory"/>
            <person name="Harder C.B."/>
            <person name="Miyauchi S."/>
            <person name="Viragh M."/>
            <person name="Kuo A."/>
            <person name="Thoen E."/>
            <person name="Andreopoulos B."/>
            <person name="Lu D."/>
            <person name="Skrede I."/>
            <person name="Drula E."/>
            <person name="Henrissat B."/>
            <person name="Morin E."/>
            <person name="Kohler A."/>
            <person name="Barry K."/>
            <person name="LaButti K."/>
            <person name="Morin E."/>
            <person name="Salamov A."/>
            <person name="Lipzen A."/>
            <person name="Mereny Z."/>
            <person name="Hegedus B."/>
            <person name="Baldrian P."/>
            <person name="Stursova M."/>
            <person name="Weitz H."/>
            <person name="Taylor A."/>
            <person name="Grigoriev I.V."/>
            <person name="Nagy L.G."/>
            <person name="Martin F."/>
            <person name="Kauserud H."/>
        </authorList>
    </citation>
    <scope>NUCLEOTIDE SEQUENCE</scope>
    <source>
        <strain evidence="2">CBHHK182m</strain>
    </source>
</reference>
<name>A0AAD7NW23_9AGAR</name>
<accession>A0AAD7NW23</accession>